<accession>A0A922NE65</accession>
<reference evidence="3" key="1">
    <citation type="journal article" date="2022" name="Microb. Genom.">
        <title>A global pangenome for the wheat fungal pathogen Pyrenophora tritici-repentis and prediction of effector protein structural homology.</title>
        <authorList>
            <person name="Moolhuijzen P.M."/>
            <person name="See P.T."/>
            <person name="Shi G."/>
            <person name="Powell H.R."/>
            <person name="Cockram J."/>
            <person name="Jorgensen L.N."/>
            <person name="Benslimane H."/>
            <person name="Strelkov S.E."/>
            <person name="Turner J."/>
            <person name="Liu Z."/>
            <person name="Moffat C.S."/>
        </authorList>
    </citation>
    <scope>NUCLEOTIDE SEQUENCE [LARGE SCALE GENOMIC DNA]</scope>
</reference>
<sequence>MYKSFRTPPGSPAAPRTVVGENSERVASTPKRKTGDKLKDFDTGNDEEMTETGPEVEKHVAAEDKPAVTGDIDTDKETDAGKDGEHGVVAARLDGTVSSQPTLLFDDDSDGELSEDPAPYADHQLTNRELAEYEKFTPHPTDPTKINATFRMKMPDGNGWYVQKDVIPEVREAAQIDKYEESDCIFPLSLEGSRVPRKYKARNDSSEPRWVKTTGNRWERTYEGRTDVFVPKIVHRRFNARTHVYEQIYFSQPKLDNIDPNDKEWVYMYNKWLDQIMRRHDVEHVENSLRERWSQEEICAMYTAFNAFFHVNGIDAYAHMSKQDLQNIVDQVNASGHRNCALRALREQMESGHGRKNPSLAYLREHLPLLEEYMEAGGVISQEERFPENFIPQEEFPKNDQQDTWRRPSDTTRWRHKTKKLSYKSIGTQTGEDVGAMVDRGVNTDEITNVNTPPPPAVTTKRKRAAFSSTNGEKECFEIPVDQSKEGKEASGGNGDQGSAEASEADDPDYSPRPQEKKHCRQKIGDNDDDDDDDDDEYSHRAFEGIELDEDEDEDDEGEGTVSDIK</sequence>
<dbReference type="EMBL" id="NRDI02000009">
    <property type="protein sequence ID" value="KAI1513810.1"/>
    <property type="molecule type" value="Genomic_DNA"/>
</dbReference>
<keyword evidence="3" id="KW-1185">Reference proteome</keyword>
<feature type="compositionally biased region" description="Basic and acidic residues" evidence="1">
    <location>
        <begin position="33"/>
        <end position="42"/>
    </location>
</feature>
<gene>
    <name evidence="2" type="ORF">Ptr86124_007712</name>
</gene>
<feature type="region of interest" description="Disordered" evidence="1">
    <location>
        <begin position="1"/>
        <end position="119"/>
    </location>
</feature>
<feature type="compositionally biased region" description="Basic and acidic residues" evidence="1">
    <location>
        <begin position="55"/>
        <end position="66"/>
    </location>
</feature>
<organism evidence="2 3">
    <name type="scientific">Pyrenophora tritici-repentis</name>
    <dbReference type="NCBI Taxonomy" id="45151"/>
    <lineage>
        <taxon>Eukaryota</taxon>
        <taxon>Fungi</taxon>
        <taxon>Dikarya</taxon>
        <taxon>Ascomycota</taxon>
        <taxon>Pezizomycotina</taxon>
        <taxon>Dothideomycetes</taxon>
        <taxon>Pleosporomycetidae</taxon>
        <taxon>Pleosporales</taxon>
        <taxon>Pleosporineae</taxon>
        <taxon>Pleosporaceae</taxon>
        <taxon>Pyrenophora</taxon>
    </lineage>
</organism>
<dbReference type="OrthoDB" id="3799489at2759"/>
<evidence type="ECO:0000256" key="1">
    <source>
        <dbReference type="SAM" id="MobiDB-lite"/>
    </source>
</evidence>
<protein>
    <submittedName>
        <fullName evidence="2">Uncharacterized protein</fullName>
    </submittedName>
</protein>
<feature type="compositionally biased region" description="Acidic residues" evidence="1">
    <location>
        <begin position="527"/>
        <end position="537"/>
    </location>
</feature>
<feature type="compositionally biased region" description="Basic and acidic residues" evidence="1">
    <location>
        <begin position="73"/>
        <end position="86"/>
    </location>
</feature>
<feature type="region of interest" description="Disordered" evidence="1">
    <location>
        <begin position="394"/>
        <end position="417"/>
    </location>
</feature>
<dbReference type="Proteomes" id="UP000249757">
    <property type="component" value="Unassembled WGS sequence"/>
</dbReference>
<feature type="region of interest" description="Disordered" evidence="1">
    <location>
        <begin position="444"/>
        <end position="566"/>
    </location>
</feature>
<proteinExistence type="predicted"/>
<evidence type="ECO:0000313" key="3">
    <source>
        <dbReference type="Proteomes" id="UP000249757"/>
    </source>
</evidence>
<feature type="compositionally biased region" description="Acidic residues" evidence="1">
    <location>
        <begin position="105"/>
        <end position="115"/>
    </location>
</feature>
<evidence type="ECO:0000313" key="2">
    <source>
        <dbReference type="EMBL" id="KAI1513810.1"/>
    </source>
</evidence>
<name>A0A922NE65_9PLEO</name>
<comment type="caution">
    <text evidence="2">The sequence shown here is derived from an EMBL/GenBank/DDBJ whole genome shotgun (WGS) entry which is preliminary data.</text>
</comment>
<dbReference type="AlphaFoldDB" id="A0A922NE65"/>
<feature type="compositionally biased region" description="Basic and acidic residues" evidence="1">
    <location>
        <begin position="472"/>
        <end position="489"/>
    </location>
</feature>
<feature type="compositionally biased region" description="Basic and acidic residues" evidence="1">
    <location>
        <begin position="395"/>
        <end position="413"/>
    </location>
</feature>
<feature type="compositionally biased region" description="Acidic residues" evidence="1">
    <location>
        <begin position="546"/>
        <end position="559"/>
    </location>
</feature>